<evidence type="ECO:0000256" key="1">
    <source>
        <dbReference type="ARBA" id="ARBA00004651"/>
    </source>
</evidence>
<evidence type="ECO:0000313" key="9">
    <source>
        <dbReference type="Proteomes" id="UP000293465"/>
    </source>
</evidence>
<evidence type="ECO:0000256" key="6">
    <source>
        <dbReference type="SAM" id="Phobius"/>
    </source>
</evidence>
<name>A0A4Q5KKD7_9GAMM</name>
<evidence type="ECO:0000256" key="4">
    <source>
        <dbReference type="ARBA" id="ARBA00022989"/>
    </source>
</evidence>
<organism evidence="8 9">
    <name type="scientific">Aliivibrio finisterrensis</name>
    <dbReference type="NCBI Taxonomy" id="511998"/>
    <lineage>
        <taxon>Bacteria</taxon>
        <taxon>Pseudomonadati</taxon>
        <taxon>Pseudomonadota</taxon>
        <taxon>Gammaproteobacteria</taxon>
        <taxon>Vibrionales</taxon>
        <taxon>Vibrionaceae</taxon>
        <taxon>Aliivibrio</taxon>
    </lineage>
</organism>
<evidence type="ECO:0000259" key="7">
    <source>
        <dbReference type="Pfam" id="PF12698"/>
    </source>
</evidence>
<protein>
    <submittedName>
        <fullName evidence="8">ABC transporter permease</fullName>
    </submittedName>
</protein>
<dbReference type="RefSeq" id="WP_130087640.1">
    <property type="nucleotide sequence ID" value="NZ_SEZJ01000009.1"/>
</dbReference>
<dbReference type="AlphaFoldDB" id="A0A4Q5KKD7"/>
<evidence type="ECO:0000256" key="3">
    <source>
        <dbReference type="ARBA" id="ARBA00022692"/>
    </source>
</evidence>
<dbReference type="Pfam" id="PF12698">
    <property type="entry name" value="ABC2_membrane_3"/>
    <property type="match status" value="1"/>
</dbReference>
<evidence type="ECO:0000256" key="2">
    <source>
        <dbReference type="ARBA" id="ARBA00022475"/>
    </source>
</evidence>
<dbReference type="Proteomes" id="UP000293465">
    <property type="component" value="Unassembled WGS sequence"/>
</dbReference>
<gene>
    <name evidence="8" type="ORF">ERW49_11960</name>
</gene>
<feature type="transmembrane region" description="Helical" evidence="6">
    <location>
        <begin position="255"/>
        <end position="279"/>
    </location>
</feature>
<keyword evidence="3 6" id="KW-0812">Transmembrane</keyword>
<dbReference type="GO" id="GO:0140359">
    <property type="term" value="F:ABC-type transporter activity"/>
    <property type="evidence" value="ECO:0007669"/>
    <property type="project" value="InterPro"/>
</dbReference>
<sequence length="366" mass="40428">MSFLSILKNEAKGIFTNSTIVLAMIGGVLFYAFLYPLPYLNQSPEEQKITVVDLDKSELSQKFILMANASQQLNVVEQAESIEQAKQQFLNNTVSGFLVIPYDFSDKLQLGQAPTVAYAGDASYFLVYGTIIEGLMKVGGTLSAEYRVAHMAIDGTPITTAINTFQPFKSNYTPVFNRNMGYVEYVVPAVFVLILQQTLLMAVGVRQKAATASENSSLQLIARFSLFLISELILASFYFGFVFDHYHISRFSNVLDLLIIMVPFIASVILLGMLLARWFPTPESILLVVLFSSMPIVFSAGFIWPTELIPNALTDIMHLLPSGFAIDGFLKLNQMGAGLHSVLLNISGLYGLCLLYGLGLFISKQK</sequence>
<feature type="transmembrane region" description="Helical" evidence="6">
    <location>
        <begin position="185"/>
        <end position="204"/>
    </location>
</feature>
<feature type="transmembrane region" description="Helical" evidence="6">
    <location>
        <begin position="20"/>
        <end position="40"/>
    </location>
</feature>
<evidence type="ECO:0000313" key="8">
    <source>
        <dbReference type="EMBL" id="RYU46005.1"/>
    </source>
</evidence>
<proteinExistence type="predicted"/>
<dbReference type="GeneID" id="56275773"/>
<feature type="transmembrane region" description="Helical" evidence="6">
    <location>
        <begin position="224"/>
        <end position="243"/>
    </location>
</feature>
<reference evidence="8 9" key="1">
    <citation type="submission" date="2019-02" db="EMBL/GenBank/DDBJ databases">
        <title>Genome sequences of Aliivibrio finisterrensis strains from farmed Atlantic salmon.</title>
        <authorList>
            <person name="Bowman J.P."/>
        </authorList>
    </citation>
    <scope>NUCLEOTIDE SEQUENCE [LARGE SCALE GENOMIC DNA]</scope>
    <source>
        <strain evidence="8 9">A32</strain>
    </source>
</reference>
<dbReference type="PANTHER" id="PTHR30294">
    <property type="entry name" value="MEMBRANE COMPONENT OF ABC TRANSPORTER YHHJ-RELATED"/>
    <property type="match status" value="1"/>
</dbReference>
<keyword evidence="5 6" id="KW-0472">Membrane</keyword>
<feature type="transmembrane region" description="Helical" evidence="6">
    <location>
        <begin position="285"/>
        <end position="305"/>
    </location>
</feature>
<dbReference type="PANTHER" id="PTHR30294:SF46">
    <property type="entry name" value="ABC TRANSPORTER PERMEASE"/>
    <property type="match status" value="1"/>
</dbReference>
<keyword evidence="2" id="KW-1003">Cell membrane</keyword>
<dbReference type="EMBL" id="SEZJ01000009">
    <property type="protein sequence ID" value="RYU46005.1"/>
    <property type="molecule type" value="Genomic_DNA"/>
</dbReference>
<dbReference type="InterPro" id="IPR051449">
    <property type="entry name" value="ABC-2_transporter_component"/>
</dbReference>
<feature type="domain" description="ABC-2 type transporter transmembrane" evidence="7">
    <location>
        <begin position="18"/>
        <end position="359"/>
    </location>
</feature>
<dbReference type="GO" id="GO:0005886">
    <property type="term" value="C:plasma membrane"/>
    <property type="evidence" value="ECO:0007669"/>
    <property type="project" value="UniProtKB-SubCell"/>
</dbReference>
<comment type="subcellular location">
    <subcellularLocation>
        <location evidence="1">Cell membrane</location>
        <topology evidence="1">Multi-pass membrane protein</topology>
    </subcellularLocation>
</comment>
<dbReference type="InterPro" id="IPR013525">
    <property type="entry name" value="ABC2_TM"/>
</dbReference>
<dbReference type="OrthoDB" id="9811522at2"/>
<accession>A0A4Q5KKD7</accession>
<evidence type="ECO:0000256" key="5">
    <source>
        <dbReference type="ARBA" id="ARBA00023136"/>
    </source>
</evidence>
<comment type="caution">
    <text evidence="8">The sequence shown here is derived from an EMBL/GenBank/DDBJ whole genome shotgun (WGS) entry which is preliminary data.</text>
</comment>
<feature type="transmembrane region" description="Helical" evidence="6">
    <location>
        <begin position="342"/>
        <end position="362"/>
    </location>
</feature>
<keyword evidence="4 6" id="KW-1133">Transmembrane helix</keyword>
<dbReference type="Gene3D" id="3.40.1710.10">
    <property type="entry name" value="abc type-2 transporter like domain"/>
    <property type="match status" value="1"/>
</dbReference>